<evidence type="ECO:0000256" key="2">
    <source>
        <dbReference type="ARBA" id="ARBA00022605"/>
    </source>
</evidence>
<evidence type="ECO:0000256" key="3">
    <source>
        <dbReference type="ARBA" id="ARBA00022679"/>
    </source>
</evidence>
<dbReference type="InterPro" id="IPR050214">
    <property type="entry name" value="Cys_Synth/Cystath_Beta-Synth"/>
</dbReference>
<accession>A0A1I7N5C4</accession>
<dbReference type="Proteomes" id="UP000199423">
    <property type="component" value="Unassembled WGS sequence"/>
</dbReference>
<proteinExistence type="predicted"/>
<dbReference type="Gene3D" id="3.40.50.1100">
    <property type="match status" value="2"/>
</dbReference>
<dbReference type="InterPro" id="IPR001926">
    <property type="entry name" value="TrpB-like_PALP"/>
</dbReference>
<reference evidence="9" key="1">
    <citation type="submission" date="2016-10" db="EMBL/GenBank/DDBJ databases">
        <authorList>
            <person name="Varghese N."/>
            <person name="Submissions S."/>
        </authorList>
    </citation>
    <scope>NUCLEOTIDE SEQUENCE [LARGE SCALE GENOMIC DNA]</scope>
    <source>
        <strain evidence="9">DSM 1565</strain>
    </source>
</reference>
<dbReference type="CDD" id="cd01561">
    <property type="entry name" value="CBS_like"/>
    <property type="match status" value="1"/>
</dbReference>
<gene>
    <name evidence="8" type="ORF">SAMN04488557_1332</name>
</gene>
<dbReference type="AlphaFoldDB" id="A0A1I7N5C4"/>
<dbReference type="EMBL" id="FPCH01000001">
    <property type="protein sequence ID" value="SFV29776.1"/>
    <property type="molecule type" value="Genomic_DNA"/>
</dbReference>
<dbReference type="FunFam" id="3.40.50.1100:FF:000011">
    <property type="entry name" value="Cysteine synthase (o-acetylserine)"/>
    <property type="match status" value="1"/>
</dbReference>
<dbReference type="GO" id="GO:0016765">
    <property type="term" value="F:transferase activity, transferring alkyl or aryl (other than methyl) groups"/>
    <property type="evidence" value="ECO:0007669"/>
    <property type="project" value="UniProtKB-ARBA"/>
</dbReference>
<dbReference type="NCBIfam" id="NF007989">
    <property type="entry name" value="PRK10717.1"/>
    <property type="match status" value="1"/>
</dbReference>
<comment type="cofactor">
    <cofactor evidence="1">
        <name>pyridoxal 5'-phosphate</name>
        <dbReference type="ChEBI" id="CHEBI:597326"/>
    </cofactor>
</comment>
<evidence type="ECO:0000313" key="8">
    <source>
        <dbReference type="EMBL" id="SFV29776.1"/>
    </source>
</evidence>
<evidence type="ECO:0000256" key="1">
    <source>
        <dbReference type="ARBA" id="ARBA00001933"/>
    </source>
</evidence>
<evidence type="ECO:0000256" key="4">
    <source>
        <dbReference type="ARBA" id="ARBA00022898"/>
    </source>
</evidence>
<feature type="domain" description="Tryptophan synthase beta chain-like PALP" evidence="7">
    <location>
        <begin position="12"/>
        <end position="309"/>
    </location>
</feature>
<name>A0A1I7N5C4_9HYPH</name>
<sequence length="349" mass="36651">MNDAPVLSNIVDAVGNTPLVRLQEASEQTGCTILGKAEFMNPGQSVKDRAAVFLIEDALKRGAVARGGVIVEGTAGNTGIGLTLVGKHYDLRSVIVIPDTQSAEKKATLRILGATLVEVPAVPYVNPNNYVHYSRRLAEAIGAREPNGACWANQFDNPANRDGHARTTAEEIWQQTGGKIDGFVASVGTGGTLAGIALGLRNKNKAVKVALADPPGAALYSYYTSGVLKAEGTSITEGIGQGRITRNLEGFAPDEAYQIPDDEAVAITHRLLEAEGICVGASTGVNIAGAIRLAKSLGPGRTIVTILCDHGMRYQSKLFNAEFLRAKGLPVPAWLAAEQADVPDVFVPG</sequence>
<keyword evidence="5" id="KW-0809">Transit peptide</keyword>
<dbReference type="InterPro" id="IPR001216">
    <property type="entry name" value="P-phosphate_BS"/>
</dbReference>
<comment type="pathway">
    <text evidence="6">Amino-acid biosynthesis.</text>
</comment>
<dbReference type="InterPro" id="IPR036052">
    <property type="entry name" value="TrpB-like_PALP_sf"/>
</dbReference>
<dbReference type="GO" id="GO:0006535">
    <property type="term" value="P:cysteine biosynthetic process from serine"/>
    <property type="evidence" value="ECO:0007669"/>
    <property type="project" value="InterPro"/>
</dbReference>
<dbReference type="OrthoDB" id="9805733at2"/>
<organism evidence="8 9">
    <name type="scientific">Hyphomicrobium facile</name>
    <dbReference type="NCBI Taxonomy" id="51670"/>
    <lineage>
        <taxon>Bacteria</taxon>
        <taxon>Pseudomonadati</taxon>
        <taxon>Pseudomonadota</taxon>
        <taxon>Alphaproteobacteria</taxon>
        <taxon>Hyphomicrobiales</taxon>
        <taxon>Hyphomicrobiaceae</taxon>
        <taxon>Hyphomicrobium</taxon>
    </lineage>
</organism>
<keyword evidence="4" id="KW-0663">Pyridoxal phosphate</keyword>
<keyword evidence="2" id="KW-0028">Amino-acid biosynthesis</keyword>
<dbReference type="PANTHER" id="PTHR10314">
    <property type="entry name" value="CYSTATHIONINE BETA-SYNTHASE"/>
    <property type="match status" value="1"/>
</dbReference>
<dbReference type="Pfam" id="PF00291">
    <property type="entry name" value="PALP"/>
    <property type="match status" value="1"/>
</dbReference>
<keyword evidence="9" id="KW-1185">Reference proteome</keyword>
<evidence type="ECO:0000313" key="9">
    <source>
        <dbReference type="Proteomes" id="UP000199423"/>
    </source>
</evidence>
<evidence type="ECO:0000256" key="6">
    <source>
        <dbReference type="ARBA" id="ARBA00029440"/>
    </source>
</evidence>
<dbReference type="SUPFAM" id="SSF53686">
    <property type="entry name" value="Tryptophan synthase beta subunit-like PLP-dependent enzymes"/>
    <property type="match status" value="1"/>
</dbReference>
<protein>
    <submittedName>
        <fullName evidence="8">Cysteine synthase A</fullName>
    </submittedName>
</protein>
<evidence type="ECO:0000259" key="7">
    <source>
        <dbReference type="Pfam" id="PF00291"/>
    </source>
</evidence>
<dbReference type="RefSeq" id="WP_092865763.1">
    <property type="nucleotide sequence ID" value="NZ_FPCH01000001.1"/>
</dbReference>
<keyword evidence="3" id="KW-0808">Transferase</keyword>
<dbReference type="STRING" id="51670.SAMN04488557_1332"/>
<dbReference type="PROSITE" id="PS00901">
    <property type="entry name" value="CYS_SYNTHASE"/>
    <property type="match status" value="1"/>
</dbReference>
<evidence type="ECO:0000256" key="5">
    <source>
        <dbReference type="ARBA" id="ARBA00022946"/>
    </source>
</evidence>